<dbReference type="InterPro" id="IPR029026">
    <property type="entry name" value="tRNA_m1G_MTases_N"/>
</dbReference>
<dbReference type="SUPFAM" id="SSF75217">
    <property type="entry name" value="alpha/beta knot"/>
    <property type="match status" value="1"/>
</dbReference>
<dbReference type="OrthoDB" id="1434354at2759"/>
<organism evidence="13 14">
    <name type="scientific">Rhizoctonia solani</name>
    <dbReference type="NCBI Taxonomy" id="456999"/>
    <lineage>
        <taxon>Eukaryota</taxon>
        <taxon>Fungi</taxon>
        <taxon>Dikarya</taxon>
        <taxon>Basidiomycota</taxon>
        <taxon>Agaricomycotina</taxon>
        <taxon>Agaricomycetes</taxon>
        <taxon>Cantharellales</taxon>
        <taxon>Ceratobasidiaceae</taxon>
        <taxon>Rhizoctonia</taxon>
    </lineage>
</organism>
<dbReference type="InterPro" id="IPR036865">
    <property type="entry name" value="CRAL-TRIO_dom_sf"/>
</dbReference>
<dbReference type="SUPFAM" id="SSF52087">
    <property type="entry name" value="CRAL/TRIO domain"/>
    <property type="match status" value="1"/>
</dbReference>
<feature type="domain" description="CRAL-TRIO" evidence="12">
    <location>
        <begin position="431"/>
        <end position="605"/>
    </location>
</feature>
<feature type="region of interest" description="Disordered" evidence="11">
    <location>
        <begin position="1"/>
        <end position="103"/>
    </location>
</feature>
<feature type="region of interest" description="Disordered" evidence="11">
    <location>
        <begin position="618"/>
        <end position="648"/>
    </location>
</feature>
<dbReference type="SUPFAM" id="SSF46938">
    <property type="entry name" value="CRAL/TRIO N-terminal domain"/>
    <property type="match status" value="1"/>
</dbReference>
<keyword evidence="6" id="KW-0808">Transferase</keyword>
<dbReference type="Gene3D" id="1.10.8.20">
    <property type="entry name" value="N-terminal domain of phosphatidylinositol transfer protein sec14p"/>
    <property type="match status" value="1"/>
</dbReference>
<evidence type="ECO:0000256" key="11">
    <source>
        <dbReference type="SAM" id="MobiDB-lite"/>
    </source>
</evidence>
<dbReference type="SMART" id="SM00516">
    <property type="entry name" value="SEC14"/>
    <property type="match status" value="1"/>
</dbReference>
<dbReference type="InterPro" id="IPR005304">
    <property type="entry name" value="Rbsml_bgen_MeTrfase_EMG1/NEP1"/>
</dbReference>
<evidence type="ECO:0000256" key="1">
    <source>
        <dbReference type="ARBA" id="ARBA00004604"/>
    </source>
</evidence>
<feature type="compositionally biased region" description="Low complexity" evidence="11">
    <location>
        <begin position="630"/>
        <end position="648"/>
    </location>
</feature>
<dbReference type="GO" id="GO:0070475">
    <property type="term" value="P:rRNA base methylation"/>
    <property type="evidence" value="ECO:0007669"/>
    <property type="project" value="InterPro"/>
</dbReference>
<dbReference type="PANTHER" id="PTHR45657:SF1">
    <property type="entry name" value="CRAL-TRIO DOMAIN-CONTAINING PROTEIN YKL091C-RELATED"/>
    <property type="match status" value="1"/>
</dbReference>
<comment type="subcellular location">
    <subcellularLocation>
        <location evidence="1">Nucleus</location>
        <location evidence="1">Nucleolus</location>
    </subcellularLocation>
</comment>
<evidence type="ECO:0000256" key="9">
    <source>
        <dbReference type="ARBA" id="ARBA00022884"/>
    </source>
</evidence>
<dbReference type="PROSITE" id="PS50191">
    <property type="entry name" value="CRAL_TRIO"/>
    <property type="match status" value="1"/>
</dbReference>
<evidence type="ECO:0000256" key="6">
    <source>
        <dbReference type="ARBA" id="ARBA00022679"/>
    </source>
</evidence>
<dbReference type="GO" id="GO:0070037">
    <property type="term" value="F:rRNA (pseudouridine) methyltransferase activity"/>
    <property type="evidence" value="ECO:0007669"/>
    <property type="project" value="InterPro"/>
</dbReference>
<dbReference type="SMART" id="SM01100">
    <property type="entry name" value="CRAL_TRIO_N"/>
    <property type="match status" value="1"/>
</dbReference>
<dbReference type="EMBL" id="JACYCD010000048">
    <property type="protein sequence ID" value="KAF8709200.1"/>
    <property type="molecule type" value="Genomic_DNA"/>
</dbReference>
<dbReference type="InterPro" id="IPR029028">
    <property type="entry name" value="Alpha/beta_knot_MTases"/>
</dbReference>
<feature type="compositionally biased region" description="Acidic residues" evidence="11">
    <location>
        <begin position="52"/>
        <end position="62"/>
    </location>
</feature>
<keyword evidence="3" id="KW-0690">Ribosome biogenesis</keyword>
<comment type="similarity">
    <text evidence="2">Belongs to the class IV-like SAM-binding methyltransferase superfamily. RNA methyltransferase NEP1 family.</text>
</comment>
<dbReference type="AlphaFoldDB" id="A0A8H7HTZ3"/>
<dbReference type="FunFam" id="3.40.1280.10:FF:000003">
    <property type="entry name" value="Ribosomal RNA small subunit methyltransferase"/>
    <property type="match status" value="1"/>
</dbReference>
<dbReference type="Gene3D" id="3.40.525.10">
    <property type="entry name" value="CRAL-TRIO lipid binding domain"/>
    <property type="match status" value="1"/>
</dbReference>
<keyword evidence="9" id="KW-0694">RNA-binding</keyword>
<dbReference type="Gene3D" id="3.40.1280.10">
    <property type="match status" value="1"/>
</dbReference>
<dbReference type="CDD" id="cd18088">
    <property type="entry name" value="Nep1-like"/>
    <property type="match status" value="1"/>
</dbReference>
<dbReference type="Pfam" id="PF03765">
    <property type="entry name" value="CRAL_TRIO_N"/>
    <property type="match status" value="1"/>
</dbReference>
<gene>
    <name evidence="13" type="ORF">RHS03_03214</name>
</gene>
<evidence type="ECO:0000313" key="13">
    <source>
        <dbReference type="EMBL" id="KAF8709200.1"/>
    </source>
</evidence>
<reference evidence="13" key="1">
    <citation type="submission" date="2020-09" db="EMBL/GenBank/DDBJ databases">
        <title>Comparative genome analyses of four rice-infecting Rhizoctonia solani isolates reveal extensive enrichment of homogalacturonan modification genes.</title>
        <authorList>
            <person name="Lee D.-Y."/>
            <person name="Jeon J."/>
            <person name="Kim K.-T."/>
            <person name="Cheong K."/>
            <person name="Song H."/>
            <person name="Choi G."/>
            <person name="Ko J."/>
            <person name="Opiyo S.O."/>
            <person name="Zuo S."/>
            <person name="Madhav S."/>
            <person name="Lee Y.-H."/>
            <person name="Wang G.-L."/>
        </authorList>
    </citation>
    <scope>NUCLEOTIDE SEQUENCE</scope>
    <source>
        <strain evidence="13">AG1-IA WGL</strain>
    </source>
</reference>
<dbReference type="PANTHER" id="PTHR45657">
    <property type="entry name" value="CRAL-TRIO DOMAIN-CONTAINING PROTEIN YKL091C-RELATED"/>
    <property type="match status" value="1"/>
</dbReference>
<evidence type="ECO:0000256" key="5">
    <source>
        <dbReference type="ARBA" id="ARBA00022603"/>
    </source>
</evidence>
<comment type="caution">
    <text evidence="13">The sequence shown here is derived from an EMBL/GenBank/DDBJ whole genome shotgun (WGS) entry which is preliminary data.</text>
</comment>
<keyword evidence="5" id="KW-0489">Methyltransferase</keyword>
<keyword evidence="8" id="KW-0699">rRNA-binding</keyword>
<dbReference type="Pfam" id="PF03587">
    <property type="entry name" value="EMG1"/>
    <property type="match status" value="1"/>
</dbReference>
<keyword evidence="4" id="KW-0698">rRNA processing</keyword>
<keyword evidence="10" id="KW-0539">Nucleus</keyword>
<dbReference type="InterPro" id="IPR036273">
    <property type="entry name" value="CRAL/TRIO_N_dom_sf"/>
</dbReference>
<proteinExistence type="inferred from homology"/>
<dbReference type="Pfam" id="PF00650">
    <property type="entry name" value="CRAL_TRIO"/>
    <property type="match status" value="1"/>
</dbReference>
<keyword evidence="7" id="KW-0949">S-adenosyl-L-methionine</keyword>
<feature type="compositionally biased region" description="Basic residues" evidence="11">
    <location>
        <begin position="1"/>
        <end position="11"/>
    </location>
</feature>
<evidence type="ECO:0000313" key="14">
    <source>
        <dbReference type="Proteomes" id="UP000602905"/>
    </source>
</evidence>
<feature type="non-terminal residue" evidence="13">
    <location>
        <position position="1"/>
    </location>
</feature>
<evidence type="ECO:0000256" key="3">
    <source>
        <dbReference type="ARBA" id="ARBA00022517"/>
    </source>
</evidence>
<dbReference type="GO" id="GO:0005730">
    <property type="term" value="C:nucleolus"/>
    <property type="evidence" value="ECO:0007669"/>
    <property type="project" value="UniProtKB-SubCell"/>
</dbReference>
<dbReference type="Proteomes" id="UP000602905">
    <property type="component" value="Unassembled WGS sequence"/>
</dbReference>
<dbReference type="InterPro" id="IPR051026">
    <property type="entry name" value="PI/PC_transfer"/>
</dbReference>
<evidence type="ECO:0000259" key="12">
    <source>
        <dbReference type="PROSITE" id="PS50191"/>
    </source>
</evidence>
<evidence type="ECO:0000256" key="4">
    <source>
        <dbReference type="ARBA" id="ARBA00022552"/>
    </source>
</evidence>
<accession>A0A8H7HTZ3</accession>
<dbReference type="CDD" id="cd00170">
    <property type="entry name" value="SEC14"/>
    <property type="match status" value="1"/>
</dbReference>
<dbReference type="InterPro" id="IPR001251">
    <property type="entry name" value="CRAL-TRIO_dom"/>
</dbReference>
<sequence>MSIKARTRRHSQTGPNPRELTVNHLSRKRSQSMEQLTRNPRVVKVPRAEQAVESDSESDVEDSSGPSEEPREKENEEDAMDTSPDRPTRPLPNSKRRVISTNPTMVPVQATVPRTPAQKSNSRRLIVVLEQACLEAYKVSSNSGNGRDAKYALLNCDDHQGILAKTGRDIADARPDITHQCLLTLLDSPLNKAGRLQVYVHTAKGVLIEINPHVRIPRTFKRFSGLMVQLLHRLSIRGVNGSEKLLKVIKNPVTDHFPTNTYKITLSGDSQTVKLSNYLPTLPETHSIAVFVGAMARGKDDFADAIVDEKISISDYALSASVACGKDFPQILPPDLDSVFTKMPPAAPVDPLAGRVGHLTPEQEQTLAQFKADLQAEGYFVPERHDDPTLLRFLRARKFDLAKSKEMIVACEKWRKEFGVDDIVKWDFLHEKEQVNKFYPQYYHKMDKDGRPVYIERLGSVNVTELAKVTTEERQLQNLVLEYERFLHERLPACSAAAGAPVETSCTILDLKGVGIGSFFSVKDYVMKASTIGQDYYPETMGKFYIINTPFMFSTAWNVIKPWLDPVTVAKISIPSSSATEKELLAQIPKENLPADLGGSCNCPGGCSLSDQGPWNDPKYKDMAKNKVKAPTATTTAPEATPEATPAA</sequence>
<name>A0A8H7HTZ3_9AGAM</name>
<protein>
    <submittedName>
        <fullName evidence="13">Nep1 protein</fullName>
    </submittedName>
</protein>
<evidence type="ECO:0000256" key="10">
    <source>
        <dbReference type="ARBA" id="ARBA00023242"/>
    </source>
</evidence>
<evidence type="ECO:0000256" key="7">
    <source>
        <dbReference type="ARBA" id="ARBA00022691"/>
    </source>
</evidence>
<dbReference type="GO" id="GO:0019843">
    <property type="term" value="F:rRNA binding"/>
    <property type="evidence" value="ECO:0007669"/>
    <property type="project" value="UniProtKB-KW"/>
</dbReference>
<evidence type="ECO:0000256" key="8">
    <source>
        <dbReference type="ARBA" id="ARBA00022730"/>
    </source>
</evidence>
<evidence type="ECO:0000256" key="2">
    <source>
        <dbReference type="ARBA" id="ARBA00008115"/>
    </source>
</evidence>
<dbReference type="InterPro" id="IPR011074">
    <property type="entry name" value="CRAL/TRIO_N_dom"/>
</dbReference>